<sequence>MATPNAVRPSIGRMLQLSSAGTLSPASQASSRIAPFSTTTERCRRQTRDRNKKRGVSTLYRSGPKEPLSVSSMQLPKPRDFVPKVEVSEKHGLWGFFPEPHKAIYTPTEMEQHGRAWTVEELRKKSWEDLHSLWWVCCRERNMLATSRAFLLKKQLGFGEREIDQRDEVVQKTMRGIKHALTERFYTWEDAVKAAEEDPEINLHGGKGGLYQPNIYDDEPSDWAAPATQTKQATQ</sequence>
<dbReference type="Gene3D" id="6.10.330.20">
    <property type="match status" value="1"/>
</dbReference>
<keyword evidence="3 9" id="KW-0689">Ribosomal protein</keyword>
<dbReference type="Proteomes" id="UP000813444">
    <property type="component" value="Unassembled WGS sequence"/>
</dbReference>
<evidence type="ECO:0000256" key="1">
    <source>
        <dbReference type="ARBA" id="ARBA00004173"/>
    </source>
</evidence>
<feature type="region of interest" description="Disordered" evidence="8">
    <location>
        <begin position="18"/>
        <end position="75"/>
    </location>
</feature>
<comment type="similarity">
    <text evidence="2">Belongs to the universal ribosomal protein uL29 family.</text>
</comment>
<evidence type="ECO:0000256" key="4">
    <source>
        <dbReference type="ARBA" id="ARBA00023128"/>
    </source>
</evidence>
<name>A0A8K0SXZ7_9HYPO</name>
<dbReference type="PANTHER" id="PTHR21183">
    <property type="entry name" value="RIBOSOMAL PROTEIN L47, MITOCHONDRIAL-RELATED"/>
    <property type="match status" value="1"/>
</dbReference>
<dbReference type="AlphaFoldDB" id="A0A8K0SXZ7"/>
<dbReference type="GO" id="GO:0032543">
    <property type="term" value="P:mitochondrial translation"/>
    <property type="evidence" value="ECO:0007669"/>
    <property type="project" value="TreeGrafter"/>
</dbReference>
<dbReference type="InterPro" id="IPR038340">
    <property type="entry name" value="MRP-L47_sf"/>
</dbReference>
<dbReference type="GO" id="GO:0003735">
    <property type="term" value="F:structural constituent of ribosome"/>
    <property type="evidence" value="ECO:0007669"/>
    <property type="project" value="InterPro"/>
</dbReference>
<evidence type="ECO:0000256" key="8">
    <source>
        <dbReference type="SAM" id="MobiDB-lite"/>
    </source>
</evidence>
<keyword evidence="4" id="KW-0496">Mitochondrion</keyword>
<keyword evidence="5" id="KW-0687">Ribonucleoprotein</keyword>
<dbReference type="OrthoDB" id="270763at2759"/>
<evidence type="ECO:0000256" key="5">
    <source>
        <dbReference type="ARBA" id="ARBA00023274"/>
    </source>
</evidence>
<evidence type="ECO:0000256" key="6">
    <source>
        <dbReference type="ARBA" id="ARBA00035289"/>
    </source>
</evidence>
<keyword evidence="10" id="KW-1185">Reference proteome</keyword>
<feature type="compositionally biased region" description="Polar residues" evidence="8">
    <location>
        <begin position="18"/>
        <end position="40"/>
    </location>
</feature>
<organism evidence="9 10">
    <name type="scientific">Stachybotrys elegans</name>
    <dbReference type="NCBI Taxonomy" id="80388"/>
    <lineage>
        <taxon>Eukaryota</taxon>
        <taxon>Fungi</taxon>
        <taxon>Dikarya</taxon>
        <taxon>Ascomycota</taxon>
        <taxon>Pezizomycotina</taxon>
        <taxon>Sordariomycetes</taxon>
        <taxon>Hypocreomycetidae</taxon>
        <taxon>Hypocreales</taxon>
        <taxon>Stachybotryaceae</taxon>
        <taxon>Stachybotrys</taxon>
    </lineage>
</organism>
<proteinExistence type="inferred from homology"/>
<dbReference type="PANTHER" id="PTHR21183:SF18">
    <property type="entry name" value="LARGE RIBOSOMAL SUBUNIT PROTEIN UL29M"/>
    <property type="match status" value="1"/>
</dbReference>
<dbReference type="EMBL" id="JAGPNK010000001">
    <property type="protein sequence ID" value="KAH7328175.1"/>
    <property type="molecule type" value="Genomic_DNA"/>
</dbReference>
<accession>A0A8K0SXZ7</accession>
<evidence type="ECO:0000256" key="3">
    <source>
        <dbReference type="ARBA" id="ARBA00022980"/>
    </source>
</evidence>
<gene>
    <name evidence="9" type="ORF">B0I35DRAFT_472918</name>
</gene>
<dbReference type="GO" id="GO:0005762">
    <property type="term" value="C:mitochondrial large ribosomal subunit"/>
    <property type="evidence" value="ECO:0007669"/>
    <property type="project" value="TreeGrafter"/>
</dbReference>
<protein>
    <recommendedName>
        <fullName evidence="6">Large ribosomal subunit protein uL29m</fullName>
    </recommendedName>
    <alternativeName>
        <fullName evidence="7">54S ribosomal protein L4, mitochondrial</fullName>
    </alternativeName>
</protein>
<comment type="subcellular location">
    <subcellularLocation>
        <location evidence="1">Mitochondrion</location>
    </subcellularLocation>
</comment>
<comment type="caution">
    <text evidence="9">The sequence shown here is derived from an EMBL/GenBank/DDBJ whole genome shotgun (WGS) entry which is preliminary data.</text>
</comment>
<evidence type="ECO:0000313" key="10">
    <source>
        <dbReference type="Proteomes" id="UP000813444"/>
    </source>
</evidence>
<evidence type="ECO:0000256" key="2">
    <source>
        <dbReference type="ARBA" id="ARBA00009254"/>
    </source>
</evidence>
<evidence type="ECO:0000313" key="9">
    <source>
        <dbReference type="EMBL" id="KAH7328175.1"/>
    </source>
</evidence>
<dbReference type="Pfam" id="PF06984">
    <property type="entry name" value="MRP-L47"/>
    <property type="match status" value="1"/>
</dbReference>
<feature type="region of interest" description="Disordered" evidence="8">
    <location>
        <begin position="212"/>
        <end position="235"/>
    </location>
</feature>
<evidence type="ECO:0000256" key="7">
    <source>
        <dbReference type="ARBA" id="ARBA00035399"/>
    </source>
</evidence>
<reference evidence="9" key="1">
    <citation type="journal article" date="2021" name="Nat. Commun.">
        <title>Genetic determinants of endophytism in the Arabidopsis root mycobiome.</title>
        <authorList>
            <person name="Mesny F."/>
            <person name="Miyauchi S."/>
            <person name="Thiergart T."/>
            <person name="Pickel B."/>
            <person name="Atanasova L."/>
            <person name="Karlsson M."/>
            <person name="Huettel B."/>
            <person name="Barry K.W."/>
            <person name="Haridas S."/>
            <person name="Chen C."/>
            <person name="Bauer D."/>
            <person name="Andreopoulos W."/>
            <person name="Pangilinan J."/>
            <person name="LaButti K."/>
            <person name="Riley R."/>
            <person name="Lipzen A."/>
            <person name="Clum A."/>
            <person name="Drula E."/>
            <person name="Henrissat B."/>
            <person name="Kohler A."/>
            <person name="Grigoriev I.V."/>
            <person name="Martin F.M."/>
            <person name="Hacquard S."/>
        </authorList>
    </citation>
    <scope>NUCLEOTIDE SEQUENCE</scope>
    <source>
        <strain evidence="9">MPI-CAGE-CH-0235</strain>
    </source>
</reference>
<feature type="compositionally biased region" description="Low complexity" evidence="8">
    <location>
        <begin position="224"/>
        <end position="235"/>
    </location>
</feature>
<dbReference type="InterPro" id="IPR010729">
    <property type="entry name" value="Ribosomal_uL29_mit"/>
</dbReference>